<evidence type="ECO:0000313" key="3">
    <source>
        <dbReference type="Proteomes" id="UP000664534"/>
    </source>
</evidence>
<dbReference type="AlphaFoldDB" id="A0A8H3PK04"/>
<name>A0A8H3PK04_9LECA</name>
<evidence type="ECO:0000313" key="2">
    <source>
        <dbReference type="EMBL" id="CAF9942200.1"/>
    </source>
</evidence>
<proteinExistence type="predicted"/>
<organism evidence="2 3">
    <name type="scientific">Imshaugia aleurites</name>
    <dbReference type="NCBI Taxonomy" id="172621"/>
    <lineage>
        <taxon>Eukaryota</taxon>
        <taxon>Fungi</taxon>
        <taxon>Dikarya</taxon>
        <taxon>Ascomycota</taxon>
        <taxon>Pezizomycotina</taxon>
        <taxon>Lecanoromycetes</taxon>
        <taxon>OSLEUM clade</taxon>
        <taxon>Lecanoromycetidae</taxon>
        <taxon>Lecanorales</taxon>
        <taxon>Lecanorineae</taxon>
        <taxon>Parmeliaceae</taxon>
        <taxon>Imshaugia</taxon>
    </lineage>
</organism>
<protein>
    <submittedName>
        <fullName evidence="2">Uncharacterized protein</fullName>
    </submittedName>
</protein>
<sequence>MATTFYAKITDAIANDETQLKEYVQAKVHESCPVNDNWLNVSIRYGTPGAEWALTPRYISISVLDKIWKYFNVTKFEPDIYPRVVLFKPPTWKKTFSSVRVIDKRGVVLWDLHDTKKVPTEDIYAGLVPAGCAVDFVQVDMKYLAPIRVDKPTAGPSEANERSEESEASISTQPGIVDAERRLEQLKLPFVPTDIESNDGDVDS</sequence>
<gene>
    <name evidence="2" type="ORF">IMSHALPRED_003408</name>
</gene>
<accession>A0A8H3PK04</accession>
<feature type="region of interest" description="Disordered" evidence="1">
    <location>
        <begin position="152"/>
        <end position="177"/>
    </location>
</feature>
<reference evidence="2" key="1">
    <citation type="submission" date="2021-03" db="EMBL/GenBank/DDBJ databases">
        <authorList>
            <person name="Tagirdzhanova G."/>
        </authorList>
    </citation>
    <scope>NUCLEOTIDE SEQUENCE</scope>
</reference>
<dbReference type="Proteomes" id="UP000664534">
    <property type="component" value="Unassembled WGS sequence"/>
</dbReference>
<evidence type="ECO:0000256" key="1">
    <source>
        <dbReference type="SAM" id="MobiDB-lite"/>
    </source>
</evidence>
<dbReference type="OrthoDB" id="10488382at2759"/>
<comment type="caution">
    <text evidence="2">The sequence shown here is derived from an EMBL/GenBank/DDBJ whole genome shotgun (WGS) entry which is preliminary data.</text>
</comment>
<keyword evidence="3" id="KW-1185">Reference proteome</keyword>
<dbReference type="EMBL" id="CAJPDT010000172">
    <property type="protein sequence ID" value="CAF9942200.1"/>
    <property type="molecule type" value="Genomic_DNA"/>
</dbReference>